<reference evidence="3" key="1">
    <citation type="submission" date="2016-10" db="EMBL/GenBank/DDBJ databases">
        <authorList>
            <person name="Varghese N."/>
            <person name="Submissions S."/>
        </authorList>
    </citation>
    <scope>NUCLEOTIDE SEQUENCE [LARGE SCALE GENOMIC DNA]</scope>
    <source>
        <strain evidence="3">DSM 18579</strain>
    </source>
</reference>
<dbReference type="InterPro" id="IPR003425">
    <property type="entry name" value="CCB3/YggT"/>
</dbReference>
<keyword evidence="1" id="KW-0472">Membrane</keyword>
<name>A0A1H9YD45_9GAMM</name>
<sequence length="183" mass="20926">MILIYEIINLYVMVLILRVWLQIARADFYNPFSQTIVKLTEHITAQPRRLFPARGAIDYASLLIAYVLIFGKFLINSFVSSVGSFDIVGLIVFSVLDFTHLIGQTVFWVMIINVILSWVSQGRNPIDAVIYQLTQPLIGPIKRIVPPVGMIDFSIMIFLFGLYFLNYLHGQVTFFITRALYGI</sequence>
<protein>
    <submittedName>
        <fullName evidence="2">YggT family protein</fullName>
    </submittedName>
</protein>
<dbReference type="AlphaFoldDB" id="A0A1H9YD45"/>
<proteinExistence type="predicted"/>
<evidence type="ECO:0000256" key="1">
    <source>
        <dbReference type="SAM" id="Phobius"/>
    </source>
</evidence>
<evidence type="ECO:0000313" key="3">
    <source>
        <dbReference type="Proteomes" id="UP000242642"/>
    </source>
</evidence>
<dbReference type="GO" id="GO:0016020">
    <property type="term" value="C:membrane"/>
    <property type="evidence" value="ECO:0007669"/>
    <property type="project" value="InterPro"/>
</dbReference>
<keyword evidence="3" id="KW-1185">Reference proteome</keyword>
<dbReference type="EMBL" id="FOHV01000001">
    <property type="protein sequence ID" value="SES66877.1"/>
    <property type="molecule type" value="Genomic_DNA"/>
</dbReference>
<keyword evidence="1" id="KW-1133">Transmembrane helix</keyword>
<feature type="transmembrane region" description="Helical" evidence="1">
    <location>
        <begin position="7"/>
        <end position="24"/>
    </location>
</feature>
<dbReference type="STRING" id="1123402.SAMN02583745_00193"/>
<gene>
    <name evidence="2" type="ORF">SAMN02583745_00193</name>
</gene>
<accession>A0A1H9YD45</accession>
<dbReference type="OrthoDB" id="9806665at2"/>
<dbReference type="Proteomes" id="UP000242642">
    <property type="component" value="Unassembled WGS sequence"/>
</dbReference>
<evidence type="ECO:0000313" key="2">
    <source>
        <dbReference type="EMBL" id="SES66877.1"/>
    </source>
</evidence>
<feature type="transmembrane region" description="Helical" evidence="1">
    <location>
        <begin position="56"/>
        <end position="75"/>
    </location>
</feature>
<feature type="transmembrane region" description="Helical" evidence="1">
    <location>
        <begin position="87"/>
        <end position="116"/>
    </location>
</feature>
<dbReference type="Pfam" id="PF02325">
    <property type="entry name" value="CCB3_YggT"/>
    <property type="match status" value="2"/>
</dbReference>
<dbReference type="RefSeq" id="WP_093316803.1">
    <property type="nucleotide sequence ID" value="NZ_FOHV01000001.1"/>
</dbReference>
<keyword evidence="1" id="KW-0812">Transmembrane</keyword>
<feature type="transmembrane region" description="Helical" evidence="1">
    <location>
        <begin position="144"/>
        <end position="165"/>
    </location>
</feature>
<organism evidence="2 3">
    <name type="scientific">Thorsellia anophelis DSM 18579</name>
    <dbReference type="NCBI Taxonomy" id="1123402"/>
    <lineage>
        <taxon>Bacteria</taxon>
        <taxon>Pseudomonadati</taxon>
        <taxon>Pseudomonadota</taxon>
        <taxon>Gammaproteobacteria</taxon>
        <taxon>Enterobacterales</taxon>
        <taxon>Thorselliaceae</taxon>
        <taxon>Thorsellia</taxon>
    </lineage>
</organism>